<evidence type="ECO:0000313" key="1">
    <source>
        <dbReference type="EMBL" id="KAI0089482.1"/>
    </source>
</evidence>
<organism evidence="1 2">
    <name type="scientific">Irpex rosettiformis</name>
    <dbReference type="NCBI Taxonomy" id="378272"/>
    <lineage>
        <taxon>Eukaryota</taxon>
        <taxon>Fungi</taxon>
        <taxon>Dikarya</taxon>
        <taxon>Basidiomycota</taxon>
        <taxon>Agaricomycotina</taxon>
        <taxon>Agaricomycetes</taxon>
        <taxon>Polyporales</taxon>
        <taxon>Irpicaceae</taxon>
        <taxon>Irpex</taxon>
    </lineage>
</organism>
<comment type="caution">
    <text evidence="1">The sequence shown here is derived from an EMBL/GenBank/DDBJ whole genome shotgun (WGS) entry which is preliminary data.</text>
</comment>
<accession>A0ACB8U513</accession>
<sequence length="596" mass="67679">MRQSRGSNDDTRGILRLPDDVLIDISIQFASFFRDTAGPLDSPDFWTRSVDYRWIIIAHICRRWREVVLMIPQLWTTIPLLSDTDRAVATLRRSGQLPLTVFEDISSFDLEGKRLVLKEIHRVAHLNIALNCQTLDCFIPLQRKNAPLLETLEFTYSDQDLYRRFDHDQFRQIFASWSFPSLTRLALHEDEHRKIHEQECLPEIGSIRLLLMPALIQLEIDTLASPIPVTTCIELLRALPLLEKLILGGVLGCPWGPVENPMPPSTARIVHLPHLRELNLRKTVVKPVDWIDRLYRVPFDFGVAAADLLNHLATPCLTSMHFTATCQRFSEDNLRFIFLAIRDKAVGERGNKLLPTFSTSTVNFFQGDNNTFNFLIKLENNPVSFLSTTQESSSSGHGRSLTVQVLLRVKNGDYICDANSKAFFDFGFPLSNISTLRWHTEQAEDVSEECWHSAFRAMPNLQDVEVTNSGRLFIRALRKATHTATGAPAGVLPNLTRLKIEDTDWCPHKSAVLFSFLQNLSFQSTNTITSAREAHWEFQPFIDQVIQAFSIRTPVLEELVVIAPMCFNDGSMARLESAGVAKSVKWINIPGLDCLL</sequence>
<name>A0ACB8U513_9APHY</name>
<evidence type="ECO:0000313" key="2">
    <source>
        <dbReference type="Proteomes" id="UP001055072"/>
    </source>
</evidence>
<proteinExistence type="predicted"/>
<keyword evidence="2" id="KW-1185">Reference proteome</keyword>
<gene>
    <name evidence="1" type="ORF">BDY19DRAFT_942504</name>
</gene>
<dbReference type="Proteomes" id="UP001055072">
    <property type="component" value="Unassembled WGS sequence"/>
</dbReference>
<reference evidence="1" key="1">
    <citation type="journal article" date="2021" name="Environ. Microbiol.">
        <title>Gene family expansions and transcriptome signatures uncover fungal adaptations to wood decay.</title>
        <authorList>
            <person name="Hage H."/>
            <person name="Miyauchi S."/>
            <person name="Viragh M."/>
            <person name="Drula E."/>
            <person name="Min B."/>
            <person name="Chaduli D."/>
            <person name="Navarro D."/>
            <person name="Favel A."/>
            <person name="Norest M."/>
            <person name="Lesage-Meessen L."/>
            <person name="Balint B."/>
            <person name="Merenyi Z."/>
            <person name="de Eugenio L."/>
            <person name="Morin E."/>
            <person name="Martinez A.T."/>
            <person name="Baldrian P."/>
            <person name="Stursova M."/>
            <person name="Martinez M.J."/>
            <person name="Novotny C."/>
            <person name="Magnuson J.K."/>
            <person name="Spatafora J.W."/>
            <person name="Maurice S."/>
            <person name="Pangilinan J."/>
            <person name="Andreopoulos W."/>
            <person name="LaButti K."/>
            <person name="Hundley H."/>
            <person name="Na H."/>
            <person name="Kuo A."/>
            <person name="Barry K."/>
            <person name="Lipzen A."/>
            <person name="Henrissat B."/>
            <person name="Riley R."/>
            <person name="Ahrendt S."/>
            <person name="Nagy L.G."/>
            <person name="Grigoriev I.V."/>
            <person name="Martin F."/>
            <person name="Rosso M.N."/>
        </authorList>
    </citation>
    <scope>NUCLEOTIDE SEQUENCE</scope>
    <source>
        <strain evidence="1">CBS 384.51</strain>
    </source>
</reference>
<dbReference type="EMBL" id="MU274910">
    <property type="protein sequence ID" value="KAI0089482.1"/>
    <property type="molecule type" value="Genomic_DNA"/>
</dbReference>
<protein>
    <submittedName>
        <fullName evidence="1">Uncharacterized protein</fullName>
    </submittedName>
</protein>